<evidence type="ECO:0000313" key="1">
    <source>
        <dbReference type="EMBL" id="CEM63344.1"/>
    </source>
</evidence>
<dbReference type="Proteomes" id="UP000042527">
    <property type="component" value="Unassembled WGS sequence"/>
</dbReference>
<accession>A0A0B7GXD9</accession>
<evidence type="ECO:0000313" key="2">
    <source>
        <dbReference type="Proteomes" id="UP000042527"/>
    </source>
</evidence>
<organism evidence="1 2">
    <name type="scientific">Treponema phagedenis</name>
    <dbReference type="NCBI Taxonomy" id="162"/>
    <lineage>
        <taxon>Bacteria</taxon>
        <taxon>Pseudomonadati</taxon>
        <taxon>Spirochaetota</taxon>
        <taxon>Spirochaetia</taxon>
        <taxon>Spirochaetales</taxon>
        <taxon>Treponemataceae</taxon>
        <taxon>Treponema</taxon>
    </lineage>
</organism>
<dbReference type="EMBL" id="CDNC01000050">
    <property type="protein sequence ID" value="CEM63344.1"/>
    <property type="molecule type" value="Genomic_DNA"/>
</dbReference>
<reference evidence="2" key="1">
    <citation type="submission" date="2015-01" db="EMBL/GenBank/DDBJ databases">
        <authorList>
            <person name="Manzoor Shahid"/>
            <person name="Zubair Saima"/>
        </authorList>
    </citation>
    <scope>NUCLEOTIDE SEQUENCE [LARGE SCALE GENOMIC DNA]</scope>
    <source>
        <strain evidence="2">V1</strain>
    </source>
</reference>
<name>A0A0B7GXD9_TREPH</name>
<gene>
    <name evidence="1" type="ORF">TPHV1_80097</name>
</gene>
<dbReference type="AlphaFoldDB" id="A0A0B7GXD9"/>
<keyword evidence="2" id="KW-1185">Reference proteome</keyword>
<protein>
    <submittedName>
        <fullName evidence="1">Uncharacterized protein</fullName>
    </submittedName>
</protein>
<proteinExistence type="predicted"/>
<sequence>MPDLRILNFIEERLPQFSAQLEDKERNTIFLKDNSRAVVL</sequence>